<dbReference type="PANTHER" id="PTHR34094">
    <property type="match status" value="1"/>
</dbReference>
<evidence type="ECO:0000313" key="2">
    <source>
        <dbReference type="EMBL" id="MFC7395418.1"/>
    </source>
</evidence>
<accession>A0ABW2Q194</accession>
<evidence type="ECO:0000259" key="1">
    <source>
        <dbReference type="Pfam" id="PF13349"/>
    </source>
</evidence>
<dbReference type="RefSeq" id="WP_380969977.1">
    <property type="nucleotide sequence ID" value="NZ_JBHTCO010000045.1"/>
</dbReference>
<feature type="domain" description="DUF4097" evidence="1">
    <location>
        <begin position="44"/>
        <end position="284"/>
    </location>
</feature>
<dbReference type="PANTHER" id="PTHR34094:SF1">
    <property type="entry name" value="PROTEIN FAM185A"/>
    <property type="match status" value="1"/>
</dbReference>
<dbReference type="EMBL" id="JBHTCO010000045">
    <property type="protein sequence ID" value="MFC7395418.1"/>
    <property type="molecule type" value="Genomic_DNA"/>
</dbReference>
<dbReference type="InterPro" id="IPR025164">
    <property type="entry name" value="Toastrack_DUF4097"/>
</dbReference>
<dbReference type="Pfam" id="PF13349">
    <property type="entry name" value="DUF4097"/>
    <property type="match status" value="1"/>
</dbReference>
<organism evidence="2 3">
    <name type="scientific">Scopulibacillus cellulosilyticus</name>
    <dbReference type="NCBI Taxonomy" id="2665665"/>
    <lineage>
        <taxon>Bacteria</taxon>
        <taxon>Bacillati</taxon>
        <taxon>Bacillota</taxon>
        <taxon>Bacilli</taxon>
        <taxon>Bacillales</taxon>
        <taxon>Sporolactobacillaceae</taxon>
        <taxon>Scopulibacillus</taxon>
    </lineage>
</organism>
<name>A0ABW2Q194_9BACL</name>
<proteinExistence type="predicted"/>
<dbReference type="Gene3D" id="2.160.20.120">
    <property type="match status" value="1"/>
</dbReference>
<dbReference type="Proteomes" id="UP001596505">
    <property type="component" value="Unassembled WGS sequence"/>
</dbReference>
<sequence>MKKMIGILFIFFGVLILLGLFVNSNIGNRFTSSNQHESADLSGIKTIDVDSSSAYVHVIPSKRNDLEAALNGHKFRMTVNHEGDTIKVDIKHKWLNFLPFWKPSTLNIYIPEDYNKNMDLSTGSGNVKFNGETMNLNRLKLNVHSGNIVLKNLHISHLYNNTLSGNFNGDHLITKTTSLDIKSGNINLSSFTGELNGKVLSGHLSAQFDQLNDPIHLDVKSGDATLKFPKNADFTLNAHTISGKVNCDIPLQKAKVNDDNIVNGSYGTGKYPVKLNVTSGKINIY</sequence>
<reference evidence="3" key="1">
    <citation type="journal article" date="2019" name="Int. J. Syst. Evol. Microbiol.">
        <title>The Global Catalogue of Microorganisms (GCM) 10K type strain sequencing project: providing services to taxonomists for standard genome sequencing and annotation.</title>
        <authorList>
            <consortium name="The Broad Institute Genomics Platform"/>
            <consortium name="The Broad Institute Genome Sequencing Center for Infectious Disease"/>
            <person name="Wu L."/>
            <person name="Ma J."/>
        </authorList>
    </citation>
    <scope>NUCLEOTIDE SEQUENCE [LARGE SCALE GENOMIC DNA]</scope>
    <source>
        <strain evidence="3">CGMCC 1.16305</strain>
    </source>
</reference>
<evidence type="ECO:0000313" key="3">
    <source>
        <dbReference type="Proteomes" id="UP001596505"/>
    </source>
</evidence>
<protein>
    <submittedName>
        <fullName evidence="2">DUF4097 family beta strand repeat-containing protein</fullName>
    </submittedName>
</protein>
<gene>
    <name evidence="2" type="ORF">ACFQRG_21150</name>
</gene>
<comment type="caution">
    <text evidence="2">The sequence shown here is derived from an EMBL/GenBank/DDBJ whole genome shotgun (WGS) entry which is preliminary data.</text>
</comment>
<keyword evidence="3" id="KW-1185">Reference proteome</keyword>